<dbReference type="PROSITE" id="PS50405">
    <property type="entry name" value="GST_CTER"/>
    <property type="match status" value="1"/>
</dbReference>
<dbReference type="SFLD" id="SFLDG01150">
    <property type="entry name" value="Main.1:_Beta-like"/>
    <property type="match status" value="1"/>
</dbReference>
<feature type="domain" description="GST N-terminal" evidence="4">
    <location>
        <begin position="6"/>
        <end position="87"/>
    </location>
</feature>
<proteinExistence type="inferred from homology"/>
<dbReference type="InterPro" id="IPR036282">
    <property type="entry name" value="Glutathione-S-Trfase_C_sf"/>
</dbReference>
<name>A0A0A0CXW9_9PROT</name>
<dbReference type="InterPro" id="IPR004046">
    <property type="entry name" value="GST_C"/>
</dbReference>
<dbReference type="Proteomes" id="UP000029995">
    <property type="component" value="Unassembled WGS sequence"/>
</dbReference>
<dbReference type="SUPFAM" id="SSF52833">
    <property type="entry name" value="Thioredoxin-like"/>
    <property type="match status" value="1"/>
</dbReference>
<feature type="domain" description="GST C-terminal" evidence="5">
    <location>
        <begin position="93"/>
        <end position="214"/>
    </location>
</feature>
<dbReference type="Pfam" id="PF02798">
    <property type="entry name" value="GST_N"/>
    <property type="match status" value="1"/>
</dbReference>
<dbReference type="InterPro" id="IPR004045">
    <property type="entry name" value="Glutathione_S-Trfase_N"/>
</dbReference>
<evidence type="ECO:0000256" key="2">
    <source>
        <dbReference type="ARBA" id="ARBA00022679"/>
    </source>
</evidence>
<dbReference type="GO" id="GO:0016740">
    <property type="term" value="F:transferase activity"/>
    <property type="evidence" value="ECO:0007669"/>
    <property type="project" value="UniProtKB-KW"/>
</dbReference>
<dbReference type="PROSITE" id="PS50404">
    <property type="entry name" value="GST_NTER"/>
    <property type="match status" value="1"/>
</dbReference>
<evidence type="ECO:0000256" key="3">
    <source>
        <dbReference type="RuleBase" id="RU003494"/>
    </source>
</evidence>
<evidence type="ECO:0000259" key="5">
    <source>
        <dbReference type="PROSITE" id="PS50405"/>
    </source>
</evidence>
<evidence type="ECO:0000313" key="7">
    <source>
        <dbReference type="Proteomes" id="UP000029995"/>
    </source>
</evidence>
<dbReference type="Gene3D" id="3.40.30.10">
    <property type="entry name" value="Glutaredoxin"/>
    <property type="match status" value="1"/>
</dbReference>
<dbReference type="SUPFAM" id="SSF47616">
    <property type="entry name" value="GST C-terminal domain-like"/>
    <property type="match status" value="1"/>
</dbReference>
<comment type="similarity">
    <text evidence="1 3">Belongs to the GST superfamily.</text>
</comment>
<organism evidence="6 7">
    <name type="scientific">Inquilinus limosus MP06</name>
    <dbReference type="NCBI Taxonomy" id="1398085"/>
    <lineage>
        <taxon>Bacteria</taxon>
        <taxon>Pseudomonadati</taxon>
        <taxon>Pseudomonadota</taxon>
        <taxon>Alphaproteobacteria</taxon>
        <taxon>Rhodospirillales</taxon>
        <taxon>Rhodospirillaceae</taxon>
        <taxon>Inquilinus</taxon>
    </lineage>
</organism>
<dbReference type="EMBL" id="JANX01000546">
    <property type="protein sequence ID" value="KGM31301.1"/>
    <property type="molecule type" value="Genomic_DNA"/>
</dbReference>
<dbReference type="Gene3D" id="1.20.1050.10">
    <property type="match status" value="1"/>
</dbReference>
<gene>
    <name evidence="6" type="ORF">P409_27995</name>
</gene>
<dbReference type="CDD" id="cd03047">
    <property type="entry name" value="GST_N_2"/>
    <property type="match status" value="1"/>
</dbReference>
<dbReference type="PANTHER" id="PTHR44051">
    <property type="entry name" value="GLUTATHIONE S-TRANSFERASE-RELATED"/>
    <property type="match status" value="1"/>
</dbReference>
<dbReference type="InterPro" id="IPR036249">
    <property type="entry name" value="Thioredoxin-like_sf"/>
</dbReference>
<dbReference type="InterPro" id="IPR040079">
    <property type="entry name" value="Glutathione_S-Trfase"/>
</dbReference>
<reference evidence="6 7" key="1">
    <citation type="submission" date="2014-01" db="EMBL/GenBank/DDBJ databases">
        <title>Genome sequence determination for a cystic fibrosis isolate, Inquilinus limosus.</title>
        <authorList>
            <person name="Pino M."/>
            <person name="Di Conza J."/>
            <person name="Gutkind G."/>
        </authorList>
    </citation>
    <scope>NUCLEOTIDE SEQUENCE [LARGE SCALE GENOMIC DNA]</scope>
    <source>
        <strain evidence="6 7">MP06</strain>
    </source>
</reference>
<keyword evidence="2 6" id="KW-0808">Transferase</keyword>
<dbReference type="Pfam" id="PF00043">
    <property type="entry name" value="GST_C"/>
    <property type="match status" value="1"/>
</dbReference>
<evidence type="ECO:0000259" key="4">
    <source>
        <dbReference type="PROSITE" id="PS50404"/>
    </source>
</evidence>
<dbReference type="SFLD" id="SFLDS00019">
    <property type="entry name" value="Glutathione_Transferase_(cytos"/>
    <property type="match status" value="1"/>
</dbReference>
<dbReference type="AlphaFoldDB" id="A0A0A0CXW9"/>
<dbReference type="PANTHER" id="PTHR44051:SF19">
    <property type="entry name" value="DISULFIDE-BOND OXIDOREDUCTASE YFCG"/>
    <property type="match status" value="1"/>
</dbReference>
<evidence type="ECO:0000256" key="1">
    <source>
        <dbReference type="ARBA" id="ARBA00007409"/>
    </source>
</evidence>
<dbReference type="RefSeq" id="WP_034846143.1">
    <property type="nucleotide sequence ID" value="NZ_JANX01000546.1"/>
</dbReference>
<accession>A0A0A0CXW9</accession>
<evidence type="ECO:0000313" key="6">
    <source>
        <dbReference type="EMBL" id="KGM31301.1"/>
    </source>
</evidence>
<dbReference type="OrthoDB" id="9810080at2"/>
<comment type="caution">
    <text evidence="6">The sequence shown here is derived from an EMBL/GenBank/DDBJ whole genome shotgun (WGS) entry which is preliminary data.</text>
</comment>
<dbReference type="FunFam" id="3.40.30.10:FF:000039">
    <property type="entry name" value="Glutathione S-transferase domain"/>
    <property type="match status" value="1"/>
</dbReference>
<protein>
    <submittedName>
        <fullName evidence="6">Glutathione S-transferase</fullName>
    </submittedName>
</protein>
<dbReference type="InterPro" id="IPR010987">
    <property type="entry name" value="Glutathione-S-Trfase_C-like"/>
</dbReference>
<sequence>MPSPTPQLRLWGRVNSVNVQKVLWCCQELDLAYERIDAGMQFGVNTEPDYLAKNPNGKVPLLMDGDYVLWESNAIIRYLAQQYGEGGTLYPPDPRIRGGVDRWLDWSLSTLQPAERPVFWGLVRTAPAERDMKAIQAAADAVAALWGIVDRHLTGRRFLEGEVFTLADIVLGAYARRWFGVEGVAKPELPQLERWHARLAEREGYRRFVAPPLT</sequence>
<dbReference type="SFLD" id="SFLDG00358">
    <property type="entry name" value="Main_(cytGST)"/>
    <property type="match status" value="1"/>
</dbReference>